<dbReference type="PANTHER" id="PTHR43149">
    <property type="entry name" value="ENOYL-COA HYDRATASE"/>
    <property type="match status" value="1"/>
</dbReference>
<dbReference type="UniPathway" id="UPA00659"/>
<dbReference type="GO" id="GO:0016853">
    <property type="term" value="F:isomerase activity"/>
    <property type="evidence" value="ECO:0007669"/>
    <property type="project" value="InterPro"/>
</dbReference>
<protein>
    <submittedName>
        <fullName evidence="2">Enoyl-CoA hydratase</fullName>
    </submittedName>
</protein>
<dbReference type="Gene3D" id="3.90.226.10">
    <property type="entry name" value="2-enoyl-CoA Hydratase, Chain A, domain 1"/>
    <property type="match status" value="1"/>
</dbReference>
<evidence type="ECO:0000256" key="1">
    <source>
        <dbReference type="ARBA" id="ARBA00005254"/>
    </source>
</evidence>
<dbReference type="Pfam" id="PF00378">
    <property type="entry name" value="ECH_1"/>
    <property type="match status" value="1"/>
</dbReference>
<keyword evidence="3" id="KW-1185">Reference proteome</keyword>
<dbReference type="Gene3D" id="1.10.12.10">
    <property type="entry name" value="Lyase 2-enoyl-coa Hydratase, Chain A, domain 2"/>
    <property type="match status" value="1"/>
</dbReference>
<comment type="caution">
    <text evidence="2">The sequence shown here is derived from an EMBL/GenBank/DDBJ whole genome shotgun (WGS) entry which is preliminary data.</text>
</comment>
<organism evidence="2 3">
    <name type="scientific">Candidatus Afipia apatlaquensis</name>
    <dbReference type="NCBI Taxonomy" id="2712852"/>
    <lineage>
        <taxon>Bacteria</taxon>
        <taxon>Pseudomonadati</taxon>
        <taxon>Pseudomonadota</taxon>
        <taxon>Alphaproteobacteria</taxon>
        <taxon>Hyphomicrobiales</taxon>
        <taxon>Nitrobacteraceae</taxon>
        <taxon>Afipia</taxon>
    </lineage>
</organism>
<dbReference type="InterPro" id="IPR014748">
    <property type="entry name" value="Enoyl-CoA_hydra_C"/>
</dbReference>
<proteinExistence type="inferred from homology"/>
<gene>
    <name evidence="2" type="ORF">G4V63_32205</name>
</gene>
<dbReference type="AlphaFoldDB" id="A0A7C9RKN0"/>
<name>A0A7C9RKN0_9BRAD</name>
<dbReference type="EMBL" id="JAAMRR010001651">
    <property type="protein sequence ID" value="NGX99684.1"/>
    <property type="molecule type" value="Genomic_DNA"/>
</dbReference>
<comment type="similarity">
    <text evidence="1">Belongs to the enoyl-CoA hydratase/isomerase family.</text>
</comment>
<accession>A0A7C9RKN0</accession>
<reference evidence="2" key="1">
    <citation type="submission" date="2020-02" db="EMBL/GenBank/DDBJ databases">
        <title>Draft genome sequence of Candidatus Afipia apatlaquensis IBT-C3, a potential strain for decolorization of textile dyes.</title>
        <authorList>
            <person name="Sanchez-Reyes A."/>
            <person name="Breton-Deval L."/>
            <person name="Mangelson H."/>
            <person name="Sanchez-Flores A."/>
        </authorList>
    </citation>
    <scope>NUCLEOTIDE SEQUENCE [LARGE SCALE GENOMIC DNA]</scope>
    <source>
        <strain evidence="2">IBT-C3</strain>
    </source>
</reference>
<dbReference type="InterPro" id="IPR029045">
    <property type="entry name" value="ClpP/crotonase-like_dom_sf"/>
</dbReference>
<dbReference type="CDD" id="cd06558">
    <property type="entry name" value="crotonase-like"/>
    <property type="match status" value="1"/>
</dbReference>
<dbReference type="GO" id="GO:0006635">
    <property type="term" value="P:fatty acid beta-oxidation"/>
    <property type="evidence" value="ECO:0007669"/>
    <property type="project" value="UniProtKB-UniPathway"/>
</dbReference>
<dbReference type="Proteomes" id="UP000480266">
    <property type="component" value="Unassembled WGS sequence"/>
</dbReference>
<sequence length="289" mass="31689">LMSEPGFAVYREGPIAEIVLCRPQAANSLTEDFWIRFPEAIRELDQAGSVRAAIIRGEGANFSSGIDVELLERFLGGDDDVEPGRFRASLRLMLLRMHEVMSAMEQARFPIIAAIHGTCIGGALDLVCACDLRLAATGAYFSIQEIQMGMVADLGVLQRLSALIPPGIVRELAMTGRRMPAEEAHRFGFANAMASDADGTVAAARALADDIASKSPLAIWGTKEILNDFDRRRIEDGLRYTAAWNTGMFMPEDVQRSVAAARKRAKASYRDLLDVDYPAVPRQRTTVKE</sequence>
<evidence type="ECO:0000313" key="3">
    <source>
        <dbReference type="Proteomes" id="UP000480266"/>
    </source>
</evidence>
<dbReference type="SUPFAM" id="SSF52096">
    <property type="entry name" value="ClpP/crotonase"/>
    <property type="match status" value="1"/>
</dbReference>
<feature type="non-terminal residue" evidence="2">
    <location>
        <position position="1"/>
    </location>
</feature>
<dbReference type="InterPro" id="IPR001753">
    <property type="entry name" value="Enoyl-CoA_hydra/iso"/>
</dbReference>
<dbReference type="InterPro" id="IPR045002">
    <property type="entry name" value="Ech1-like"/>
</dbReference>
<evidence type="ECO:0000313" key="2">
    <source>
        <dbReference type="EMBL" id="NGX99684.1"/>
    </source>
</evidence>